<evidence type="ECO:0000313" key="1">
    <source>
        <dbReference type="EMBL" id="CBY07024.1"/>
    </source>
</evidence>
<accession>E4WTX7</accession>
<dbReference type="InterPro" id="IPR015915">
    <property type="entry name" value="Kelch-typ_b-propeller"/>
</dbReference>
<dbReference type="SUPFAM" id="SSF117281">
    <property type="entry name" value="Kelch motif"/>
    <property type="match status" value="1"/>
</dbReference>
<name>E4WTX7_OIKDI</name>
<evidence type="ECO:0000313" key="2">
    <source>
        <dbReference type="Proteomes" id="UP000001307"/>
    </source>
</evidence>
<keyword evidence="2" id="KW-1185">Reference proteome</keyword>
<dbReference type="AlphaFoldDB" id="E4WTX7"/>
<dbReference type="Proteomes" id="UP000001307">
    <property type="component" value="Unassembled WGS sequence"/>
</dbReference>
<dbReference type="OrthoDB" id="8626034at2759"/>
<dbReference type="Gene3D" id="2.120.10.80">
    <property type="entry name" value="Kelch-type beta propeller"/>
    <property type="match status" value="1"/>
</dbReference>
<organism evidence="1">
    <name type="scientific">Oikopleura dioica</name>
    <name type="common">Tunicate</name>
    <dbReference type="NCBI Taxonomy" id="34765"/>
    <lineage>
        <taxon>Eukaryota</taxon>
        <taxon>Metazoa</taxon>
        <taxon>Chordata</taxon>
        <taxon>Tunicata</taxon>
        <taxon>Appendicularia</taxon>
        <taxon>Copelata</taxon>
        <taxon>Oikopleuridae</taxon>
        <taxon>Oikopleura</taxon>
    </lineage>
</organism>
<protein>
    <submittedName>
        <fullName evidence="1">Uncharacterized protein</fullName>
    </submittedName>
</protein>
<gene>
    <name evidence="1" type="ORF">GSOID_T00006105001</name>
</gene>
<dbReference type="InParanoid" id="E4WTX7"/>
<reference evidence="1" key="1">
    <citation type="journal article" date="2010" name="Science">
        <title>Plasticity of animal genome architecture unmasked by rapid evolution of a pelagic tunicate.</title>
        <authorList>
            <person name="Denoeud F."/>
            <person name="Henriet S."/>
            <person name="Mungpakdee S."/>
            <person name="Aury J.M."/>
            <person name="Da Silva C."/>
            <person name="Brinkmann H."/>
            <person name="Mikhaleva J."/>
            <person name="Olsen L.C."/>
            <person name="Jubin C."/>
            <person name="Canestro C."/>
            <person name="Bouquet J.M."/>
            <person name="Danks G."/>
            <person name="Poulain J."/>
            <person name="Campsteijn C."/>
            <person name="Adamski M."/>
            <person name="Cross I."/>
            <person name="Yadetie F."/>
            <person name="Muffato M."/>
            <person name="Louis A."/>
            <person name="Butcher S."/>
            <person name="Tsagkogeorga G."/>
            <person name="Konrad A."/>
            <person name="Singh S."/>
            <person name="Jensen M.F."/>
            <person name="Cong E.H."/>
            <person name="Eikeseth-Otteraa H."/>
            <person name="Noel B."/>
            <person name="Anthouard V."/>
            <person name="Porcel B.M."/>
            <person name="Kachouri-Lafond R."/>
            <person name="Nishino A."/>
            <person name="Ugolini M."/>
            <person name="Chourrout P."/>
            <person name="Nishida H."/>
            <person name="Aasland R."/>
            <person name="Huzurbazar S."/>
            <person name="Westhof E."/>
            <person name="Delsuc F."/>
            <person name="Lehrach H."/>
            <person name="Reinhardt R."/>
            <person name="Weissenbach J."/>
            <person name="Roy S.W."/>
            <person name="Artiguenave F."/>
            <person name="Postlethwait J.H."/>
            <person name="Manak J.R."/>
            <person name="Thompson E.M."/>
            <person name="Jaillon O."/>
            <person name="Du Pasquier L."/>
            <person name="Boudinot P."/>
            <person name="Liberles D.A."/>
            <person name="Volff J.N."/>
            <person name="Philippe H."/>
            <person name="Lenhard B."/>
            <person name="Roest Crollius H."/>
            <person name="Wincker P."/>
            <person name="Chourrout D."/>
        </authorList>
    </citation>
    <scope>NUCLEOTIDE SEQUENCE [LARGE SCALE GENOMIC DNA]</scope>
</reference>
<proteinExistence type="predicted"/>
<sequence>MKLRLIILRAPQNSVECLKVCNEEDTVTSSDTMILVIVPNPLNYSYVLNVNTLTTSPAYFTSINNDDTYLSETGVAVLADKMYFLGGYYGNKRKIVKLNSCSLIELGVELYFRYVSPAVLVSADGFSNVLICFSEEEPYNQCNVFDGLHVTLESSSTYEHFNGKLGYYNGQPTTVGGQIGGTRKTEVLGLNGWTSLSDHPNSIHAHSLVGLTNGDLLLLGGIDLDISEFSNKIMRLSRIFGHNLWTVAGTLQQVCSHGTAKLINNSLFVFPGRGDDRYGIQRVNLSEDNTITTVDIIGNHEKDLWNPYAFKVDRNPCPAP</sequence>
<dbReference type="EMBL" id="FN653016">
    <property type="protein sequence ID" value="CBY07024.1"/>
    <property type="molecule type" value="Genomic_DNA"/>
</dbReference>